<dbReference type="Proteomes" id="UP000003688">
    <property type="component" value="Unassembled WGS sequence"/>
</dbReference>
<name>B9XB38_PEDPL</name>
<evidence type="ECO:0000256" key="1">
    <source>
        <dbReference type="SAM" id="Phobius"/>
    </source>
</evidence>
<organism evidence="2 3">
    <name type="scientific">Pedosphaera parvula (strain Ellin514)</name>
    <dbReference type="NCBI Taxonomy" id="320771"/>
    <lineage>
        <taxon>Bacteria</taxon>
        <taxon>Pseudomonadati</taxon>
        <taxon>Verrucomicrobiota</taxon>
        <taxon>Pedosphaerae</taxon>
        <taxon>Pedosphaerales</taxon>
        <taxon>Pedosphaeraceae</taxon>
        <taxon>Pedosphaera</taxon>
    </lineage>
</organism>
<protein>
    <submittedName>
        <fullName evidence="2">Uncharacterized protein</fullName>
    </submittedName>
</protein>
<evidence type="ECO:0000313" key="3">
    <source>
        <dbReference type="Proteomes" id="UP000003688"/>
    </source>
</evidence>
<keyword evidence="1" id="KW-0812">Transmembrane</keyword>
<proteinExistence type="predicted"/>
<feature type="transmembrane region" description="Helical" evidence="1">
    <location>
        <begin position="66"/>
        <end position="84"/>
    </location>
</feature>
<evidence type="ECO:0000313" key="2">
    <source>
        <dbReference type="EMBL" id="EEF62723.1"/>
    </source>
</evidence>
<gene>
    <name evidence="2" type="ORF">Cflav_PD5358</name>
</gene>
<dbReference type="EMBL" id="ABOX02000003">
    <property type="protein sequence ID" value="EEF62723.1"/>
    <property type="molecule type" value="Genomic_DNA"/>
</dbReference>
<keyword evidence="1" id="KW-1133">Transmembrane helix</keyword>
<sequence length="105" mass="12139">MSLFVSLLAACIQSVWVLNRHGYDKTQLWQLLHHPIPEIFYLLIVEVFITFVTLWCFMIASRLTRWPILLLCCAFWVWFGSIIAKTKGYAPAHVSKAVAELKSAR</sequence>
<comment type="caution">
    <text evidence="2">The sequence shown here is derived from an EMBL/GenBank/DDBJ whole genome shotgun (WGS) entry which is preliminary data.</text>
</comment>
<reference evidence="2 3" key="1">
    <citation type="journal article" date="2011" name="J. Bacteriol.">
        <title>Genome sequence of 'Pedosphaera parvula' Ellin514, an aerobic Verrucomicrobial isolate from pasture soil.</title>
        <authorList>
            <person name="Kant R."/>
            <person name="van Passel M.W."/>
            <person name="Sangwan P."/>
            <person name="Palva A."/>
            <person name="Lucas S."/>
            <person name="Copeland A."/>
            <person name="Lapidus A."/>
            <person name="Glavina Del Rio T."/>
            <person name="Dalin E."/>
            <person name="Tice H."/>
            <person name="Bruce D."/>
            <person name="Goodwin L."/>
            <person name="Pitluck S."/>
            <person name="Chertkov O."/>
            <person name="Larimer F.W."/>
            <person name="Land M.L."/>
            <person name="Hauser L."/>
            <person name="Brettin T.S."/>
            <person name="Detter J.C."/>
            <person name="Han S."/>
            <person name="de Vos W.M."/>
            <person name="Janssen P.H."/>
            <person name="Smidt H."/>
        </authorList>
    </citation>
    <scope>NUCLEOTIDE SEQUENCE [LARGE SCALE GENOMIC DNA]</scope>
    <source>
        <strain evidence="2 3">Ellin514</strain>
    </source>
</reference>
<accession>B9XB38</accession>
<keyword evidence="1" id="KW-0472">Membrane</keyword>
<feature type="transmembrane region" description="Helical" evidence="1">
    <location>
        <begin position="39"/>
        <end position="59"/>
    </location>
</feature>
<keyword evidence="3" id="KW-1185">Reference proteome</keyword>
<dbReference type="AlphaFoldDB" id="B9XB38"/>